<proteinExistence type="predicted"/>
<name>A0ACC5R2H4_9HYPH</name>
<dbReference type="Proteomes" id="UP000616151">
    <property type="component" value="Unassembled WGS sequence"/>
</dbReference>
<sequence length="190" mass="19782">MIILAADNNDPVRTRRLRRIGSLSRVMAILCLVTALLLVAAMAYYWLTTPAGALLAMTGVTGAAPPDIGWDLRLGGLAISMIPLSALIFGLMQARRCFTEFAGGRIFSMQTVGGLKAFSIAISVSALLKPLAGAALSLLLSSAVVTGARTLALTVGSDTLLTLLFAGMVAVIAWVMTDAVALADENAQFV</sequence>
<comment type="caution">
    <text evidence="1">The sequence shown here is derived from an EMBL/GenBank/DDBJ whole genome shotgun (WGS) entry which is preliminary data.</text>
</comment>
<evidence type="ECO:0000313" key="2">
    <source>
        <dbReference type="Proteomes" id="UP000616151"/>
    </source>
</evidence>
<evidence type="ECO:0000313" key="1">
    <source>
        <dbReference type="EMBL" id="MBK1866792.1"/>
    </source>
</evidence>
<keyword evidence="2" id="KW-1185">Reference proteome</keyword>
<organism evidence="1 2">
    <name type="scientific">Taklimakanibacter albus</name>
    <dbReference type="NCBI Taxonomy" id="2800327"/>
    <lineage>
        <taxon>Bacteria</taxon>
        <taxon>Pseudomonadati</taxon>
        <taxon>Pseudomonadota</taxon>
        <taxon>Alphaproteobacteria</taxon>
        <taxon>Hyphomicrobiales</taxon>
        <taxon>Aestuariivirgaceae</taxon>
        <taxon>Taklimakanibacter</taxon>
    </lineage>
</organism>
<accession>A0ACC5R2H4</accession>
<dbReference type="EMBL" id="JAENHL010000006">
    <property type="protein sequence ID" value="MBK1866792.1"/>
    <property type="molecule type" value="Genomic_DNA"/>
</dbReference>
<gene>
    <name evidence="1" type="ORF">JHL16_10545</name>
</gene>
<reference evidence="1" key="1">
    <citation type="submission" date="2021-01" db="EMBL/GenBank/DDBJ databases">
        <authorList>
            <person name="Sun Q."/>
        </authorList>
    </citation>
    <scope>NUCLEOTIDE SEQUENCE</scope>
    <source>
        <strain evidence="1">YIM B02566</strain>
    </source>
</reference>
<protein>
    <submittedName>
        <fullName evidence="1">DUF2975 domain-containing protein</fullName>
    </submittedName>
</protein>